<protein>
    <recommendedName>
        <fullName evidence="9 11">7-cyano-7-deazaguanine synthase</fullName>
        <ecNumber evidence="9 11">6.3.4.20</ecNumber>
    </recommendedName>
    <alternativeName>
        <fullName evidence="11">7-cyano-7-carbaguanine synthase</fullName>
    </alternativeName>
    <alternativeName>
        <fullName evidence="11">PreQ(0) synthase</fullName>
    </alternativeName>
    <alternativeName>
        <fullName evidence="11">Queuosine biosynthesis protein QueC</fullName>
    </alternativeName>
</protein>
<organism evidence="12 13">
    <name type="scientific">Rickettsia amblyommatis str. Ac/Pa</name>
    <dbReference type="NCBI Taxonomy" id="1359164"/>
    <lineage>
        <taxon>Bacteria</taxon>
        <taxon>Pseudomonadati</taxon>
        <taxon>Pseudomonadota</taxon>
        <taxon>Alphaproteobacteria</taxon>
        <taxon>Rickettsiales</taxon>
        <taxon>Rickettsiaceae</taxon>
        <taxon>Rickettsieae</taxon>
        <taxon>Rickettsia</taxon>
        <taxon>spotted fever group</taxon>
    </lineage>
</organism>
<keyword evidence="6 11" id="KW-0862">Zinc</keyword>
<dbReference type="PANTHER" id="PTHR42914:SF1">
    <property type="entry name" value="7-CYANO-7-DEAZAGUANINE SYNTHASE"/>
    <property type="match status" value="1"/>
</dbReference>
<evidence type="ECO:0000256" key="8">
    <source>
        <dbReference type="ARBA" id="ARBA00037993"/>
    </source>
</evidence>
<dbReference type="EC" id="6.3.4.20" evidence="9 11"/>
<dbReference type="RefSeq" id="WP_045799469.1">
    <property type="nucleotide sequence ID" value="NZ_LANR01000001.1"/>
</dbReference>
<evidence type="ECO:0000256" key="11">
    <source>
        <dbReference type="HAMAP-Rule" id="MF_01633"/>
    </source>
</evidence>
<keyword evidence="3 11" id="KW-0479">Metal-binding</keyword>
<comment type="catalytic activity">
    <reaction evidence="10 11">
        <text>7-carboxy-7-carbaguanine + NH4(+) + 2 ATP = 7-cyano-7-carbaguanine + 2 AMP + 2 diphosphate + 2 H(+)</text>
        <dbReference type="Rhea" id="RHEA:27982"/>
        <dbReference type="ChEBI" id="CHEBI:15378"/>
        <dbReference type="ChEBI" id="CHEBI:28938"/>
        <dbReference type="ChEBI" id="CHEBI:30616"/>
        <dbReference type="ChEBI" id="CHEBI:33019"/>
        <dbReference type="ChEBI" id="CHEBI:45075"/>
        <dbReference type="ChEBI" id="CHEBI:61036"/>
        <dbReference type="ChEBI" id="CHEBI:456215"/>
        <dbReference type="EC" id="6.3.4.20"/>
    </reaction>
</comment>
<dbReference type="EMBL" id="LANR01000001">
    <property type="protein sequence ID" value="KJV62816.1"/>
    <property type="molecule type" value="Genomic_DNA"/>
</dbReference>
<keyword evidence="4 11" id="KW-0547">Nucleotide-binding</keyword>
<comment type="pathway">
    <text evidence="1 11">Purine metabolism; 7-cyano-7-deazaguanine biosynthesis.</text>
</comment>
<feature type="binding site" evidence="11">
    <location>
        <position position="203"/>
    </location>
    <ligand>
        <name>Zn(2+)</name>
        <dbReference type="ChEBI" id="CHEBI:29105"/>
    </ligand>
</feature>
<evidence type="ECO:0000256" key="4">
    <source>
        <dbReference type="ARBA" id="ARBA00022741"/>
    </source>
</evidence>
<evidence type="ECO:0000256" key="10">
    <source>
        <dbReference type="ARBA" id="ARBA00047890"/>
    </source>
</evidence>
<name>A0A0F3N501_RICAM</name>
<comment type="caution">
    <text evidence="12">The sequence shown here is derived from an EMBL/GenBank/DDBJ whole genome shotgun (WGS) entry which is preliminary data.</text>
</comment>
<dbReference type="PIRSF" id="PIRSF006293">
    <property type="entry name" value="ExsB"/>
    <property type="match status" value="1"/>
</dbReference>
<comment type="function">
    <text evidence="11">Catalyzes the ATP-dependent conversion of 7-carboxy-7-deazaguanine (CDG) to 7-cyano-7-deazaguanine (preQ(0)).</text>
</comment>
<evidence type="ECO:0000256" key="1">
    <source>
        <dbReference type="ARBA" id="ARBA00005061"/>
    </source>
</evidence>
<dbReference type="UniPathway" id="UPA00391"/>
<evidence type="ECO:0000313" key="12">
    <source>
        <dbReference type="EMBL" id="KJV62816.1"/>
    </source>
</evidence>
<proteinExistence type="inferred from homology"/>
<dbReference type="Proteomes" id="UP000033556">
    <property type="component" value="Unassembled WGS sequence"/>
</dbReference>
<gene>
    <name evidence="11 12" type="primary">queC</name>
    <name evidence="12" type="ORF">APHACPA_1855</name>
</gene>
<dbReference type="Pfam" id="PF06508">
    <property type="entry name" value="QueC"/>
    <property type="match status" value="1"/>
</dbReference>
<feature type="binding site" evidence="11">
    <location>
        <position position="209"/>
    </location>
    <ligand>
        <name>Zn(2+)</name>
        <dbReference type="ChEBI" id="CHEBI:29105"/>
    </ligand>
</feature>
<dbReference type="PANTHER" id="PTHR42914">
    <property type="entry name" value="7-CYANO-7-DEAZAGUANINE SYNTHASE"/>
    <property type="match status" value="1"/>
</dbReference>
<evidence type="ECO:0000256" key="2">
    <source>
        <dbReference type="ARBA" id="ARBA00022598"/>
    </source>
</evidence>
<dbReference type="PATRIC" id="fig|1359164.3.peg.1829"/>
<evidence type="ECO:0000256" key="5">
    <source>
        <dbReference type="ARBA" id="ARBA00022785"/>
    </source>
</evidence>
<feature type="binding site" evidence="11">
    <location>
        <position position="206"/>
    </location>
    <ligand>
        <name>Zn(2+)</name>
        <dbReference type="ChEBI" id="CHEBI:29105"/>
    </ligand>
</feature>
<dbReference type="GO" id="GO:0005524">
    <property type="term" value="F:ATP binding"/>
    <property type="evidence" value="ECO:0007669"/>
    <property type="project" value="UniProtKB-UniRule"/>
</dbReference>
<dbReference type="CDD" id="cd01995">
    <property type="entry name" value="QueC-like"/>
    <property type="match status" value="1"/>
</dbReference>
<dbReference type="GO" id="GO:0008616">
    <property type="term" value="P:tRNA queuosine(34) biosynthetic process"/>
    <property type="evidence" value="ECO:0007669"/>
    <property type="project" value="UniProtKB-UniRule"/>
</dbReference>
<keyword evidence="2 11" id="KW-0436">Ligase</keyword>
<evidence type="ECO:0000256" key="6">
    <source>
        <dbReference type="ARBA" id="ARBA00022833"/>
    </source>
</evidence>
<reference evidence="12 13" key="1">
    <citation type="submission" date="2015-01" db="EMBL/GenBank/DDBJ databases">
        <title>Genome Sequencing of Rickettsiales.</title>
        <authorList>
            <person name="Daugherty S.C."/>
            <person name="Su Q."/>
            <person name="Abolude K."/>
            <person name="Beier-Sexton M."/>
            <person name="Carlyon J.A."/>
            <person name="Carter R."/>
            <person name="Day N.P."/>
            <person name="Dumler S.J."/>
            <person name="Dyachenko V."/>
            <person name="Godinez A."/>
            <person name="Kurtti T.J."/>
            <person name="Lichay M."/>
            <person name="Mullins K.E."/>
            <person name="Ott S."/>
            <person name="Pappas-Brown V."/>
            <person name="Paris D.H."/>
            <person name="Patel P."/>
            <person name="Richards A.L."/>
            <person name="Sadzewicz L."/>
            <person name="Sears K."/>
            <person name="Seidman D."/>
            <person name="Sengamalay N."/>
            <person name="Stenos J."/>
            <person name="Tallon L.J."/>
            <person name="Vincent G."/>
            <person name="Fraser C.M."/>
            <person name="Munderloh U."/>
            <person name="Dunning-Hotopp J.C."/>
        </authorList>
    </citation>
    <scope>NUCLEOTIDE SEQUENCE [LARGE SCALE GENOMIC DNA]</scope>
    <source>
        <strain evidence="12 13">Ac/Pa</strain>
    </source>
</reference>
<feature type="binding site" evidence="11">
    <location>
        <begin position="9"/>
        <end position="19"/>
    </location>
    <ligand>
        <name>ATP</name>
        <dbReference type="ChEBI" id="CHEBI:30616"/>
    </ligand>
</feature>
<sequence length="228" mass="25531">MKKKTVILLSGGPDSTTVLEIVSKMDYEIYALSFNYHRRNSPEVQKIQGLIKDYNVKQHRVINIDLQSFIGSALTDDNIDVPKFKNTDQLPSDIPVTYVPARNTIFLSYALGVAEVIGARDIFIGVHTNDYTNYPDCRPEYIKSFEAMANLATRVGVNGEKITIHAPLINMTKEQIIKKGLELGVDYSKTISCYDPTEDGLSCGQCLSCIARLDAFKKNNVQDPIKYV</sequence>
<dbReference type="InterPro" id="IPR018317">
    <property type="entry name" value="QueC"/>
</dbReference>
<evidence type="ECO:0000256" key="7">
    <source>
        <dbReference type="ARBA" id="ARBA00022840"/>
    </source>
</evidence>
<feature type="binding site" evidence="11">
    <location>
        <position position="193"/>
    </location>
    <ligand>
        <name>Zn(2+)</name>
        <dbReference type="ChEBI" id="CHEBI:29105"/>
    </ligand>
</feature>
<dbReference type="InterPro" id="IPR014729">
    <property type="entry name" value="Rossmann-like_a/b/a_fold"/>
</dbReference>
<dbReference type="GO" id="GO:0008270">
    <property type="term" value="F:zinc ion binding"/>
    <property type="evidence" value="ECO:0007669"/>
    <property type="project" value="UniProtKB-UniRule"/>
</dbReference>
<evidence type="ECO:0000256" key="3">
    <source>
        <dbReference type="ARBA" id="ARBA00022723"/>
    </source>
</evidence>
<evidence type="ECO:0000256" key="9">
    <source>
        <dbReference type="ARBA" id="ARBA00039149"/>
    </source>
</evidence>
<dbReference type="NCBIfam" id="TIGR00364">
    <property type="entry name" value="7-cyano-7-deazaguanine synthase QueC"/>
    <property type="match status" value="1"/>
</dbReference>
<dbReference type="SUPFAM" id="SSF52402">
    <property type="entry name" value="Adenine nucleotide alpha hydrolases-like"/>
    <property type="match status" value="1"/>
</dbReference>
<dbReference type="Gene3D" id="3.40.50.620">
    <property type="entry name" value="HUPs"/>
    <property type="match status" value="1"/>
</dbReference>
<keyword evidence="5 11" id="KW-0671">Queuosine biosynthesis</keyword>
<dbReference type="AlphaFoldDB" id="A0A0F3N501"/>
<comment type="cofactor">
    <cofactor evidence="11">
        <name>Zn(2+)</name>
        <dbReference type="ChEBI" id="CHEBI:29105"/>
    </cofactor>
    <text evidence="11">Binds 1 zinc ion per subunit.</text>
</comment>
<comment type="similarity">
    <text evidence="8 11">Belongs to the QueC family.</text>
</comment>
<keyword evidence="7 11" id="KW-0067">ATP-binding</keyword>
<accession>A0A0F3N501</accession>
<dbReference type="GO" id="GO:0016879">
    <property type="term" value="F:ligase activity, forming carbon-nitrogen bonds"/>
    <property type="evidence" value="ECO:0007669"/>
    <property type="project" value="UniProtKB-UniRule"/>
</dbReference>
<keyword evidence="13" id="KW-1185">Reference proteome</keyword>
<dbReference type="HAMAP" id="MF_01633">
    <property type="entry name" value="QueC"/>
    <property type="match status" value="1"/>
</dbReference>
<evidence type="ECO:0000313" key="13">
    <source>
        <dbReference type="Proteomes" id="UP000033556"/>
    </source>
</evidence>